<dbReference type="Gene3D" id="3.40.30.10">
    <property type="entry name" value="Glutaredoxin"/>
    <property type="match status" value="1"/>
</dbReference>
<dbReference type="EMBL" id="JBBJCI010000213">
    <property type="protein sequence ID" value="KAK7240437.1"/>
    <property type="molecule type" value="Genomic_DNA"/>
</dbReference>
<accession>A0ABR1FWU3</accession>
<proteinExistence type="inferred from homology"/>
<dbReference type="PANTHER" id="PTHR45672:SF3">
    <property type="entry name" value="THIOREDOXIN DOMAIN-CONTAINING PROTEIN 5"/>
    <property type="match status" value="1"/>
</dbReference>
<evidence type="ECO:0000313" key="5">
    <source>
        <dbReference type="EMBL" id="KAK7240437.1"/>
    </source>
</evidence>
<dbReference type="InterPro" id="IPR051063">
    <property type="entry name" value="PDI"/>
</dbReference>
<reference evidence="5 6" key="1">
    <citation type="submission" date="2024-03" db="EMBL/GenBank/DDBJ databases">
        <title>Aureococcus anophagefferens CCMP1851 and Kratosvirus quantuckense: Draft genome of a second virus-susceptible host strain in the model system.</title>
        <authorList>
            <person name="Chase E."/>
            <person name="Truchon A.R."/>
            <person name="Schepens W."/>
            <person name="Wilhelm S.W."/>
        </authorList>
    </citation>
    <scope>NUCLEOTIDE SEQUENCE [LARGE SCALE GENOMIC DNA]</scope>
    <source>
        <strain evidence="5 6">CCMP1851</strain>
    </source>
</reference>
<comment type="similarity">
    <text evidence="1">Belongs to the protein disulfide isomerase family.</text>
</comment>
<dbReference type="InterPro" id="IPR013766">
    <property type="entry name" value="Thioredoxin_domain"/>
</dbReference>
<feature type="signal peptide" evidence="3">
    <location>
        <begin position="1"/>
        <end position="17"/>
    </location>
</feature>
<name>A0ABR1FWU3_AURAN</name>
<evidence type="ECO:0000256" key="1">
    <source>
        <dbReference type="ARBA" id="ARBA00006347"/>
    </source>
</evidence>
<evidence type="ECO:0000313" key="6">
    <source>
        <dbReference type="Proteomes" id="UP001363151"/>
    </source>
</evidence>
<keyword evidence="6" id="KW-1185">Reference proteome</keyword>
<organism evidence="5 6">
    <name type="scientific">Aureococcus anophagefferens</name>
    <name type="common">Harmful bloom alga</name>
    <dbReference type="NCBI Taxonomy" id="44056"/>
    <lineage>
        <taxon>Eukaryota</taxon>
        <taxon>Sar</taxon>
        <taxon>Stramenopiles</taxon>
        <taxon>Ochrophyta</taxon>
        <taxon>Pelagophyceae</taxon>
        <taxon>Pelagomonadales</taxon>
        <taxon>Pelagomonadaceae</taxon>
        <taxon>Aureococcus</taxon>
    </lineage>
</organism>
<protein>
    <submittedName>
        <fullName evidence="5">Thioredoxin domain-containing protein</fullName>
    </submittedName>
</protein>
<dbReference type="InterPro" id="IPR036249">
    <property type="entry name" value="Thioredoxin-like_sf"/>
</dbReference>
<keyword evidence="2 3" id="KW-0732">Signal</keyword>
<dbReference type="Pfam" id="PF00085">
    <property type="entry name" value="Thioredoxin"/>
    <property type="match status" value="1"/>
</dbReference>
<sequence>MLRRFLLGAAALGLARCEELEFEDEEVVEKRPFPKTFEDMIWMAPPANVTMLTLETFDELTANKTCFINFCASWLTACKVLDPNWGSLYKEFAGDDDKLIAQVDCQHDGASLCEKYQVESLPTLMFGAADELQVYEDGRSWDSLKGFVTYRMKKQCSPAHKEYCSTEQEINLARYVTMDEEELEIATEKIEEKMHNIGADYGGKMWTLQNQYDTAIRVKEKHIRGMMGGSPCRIQPLVWAVLTELRNSRARSNRSGSYGTMMAVKAFRAKNGEDMTGPATAAVDVDGSTAAV</sequence>
<evidence type="ECO:0000259" key="4">
    <source>
        <dbReference type="PROSITE" id="PS51352"/>
    </source>
</evidence>
<evidence type="ECO:0000256" key="3">
    <source>
        <dbReference type="SAM" id="SignalP"/>
    </source>
</evidence>
<feature type="chain" id="PRO_5045600185" evidence="3">
    <location>
        <begin position="18"/>
        <end position="292"/>
    </location>
</feature>
<dbReference type="PANTHER" id="PTHR45672">
    <property type="entry name" value="PROTEIN DISULFIDE-ISOMERASE C17H9.14C-RELATED"/>
    <property type="match status" value="1"/>
</dbReference>
<comment type="caution">
    <text evidence="5">The sequence shown here is derived from an EMBL/GenBank/DDBJ whole genome shotgun (WGS) entry which is preliminary data.</text>
</comment>
<dbReference type="Proteomes" id="UP001363151">
    <property type="component" value="Unassembled WGS sequence"/>
</dbReference>
<feature type="domain" description="Thioredoxin" evidence="4">
    <location>
        <begin position="38"/>
        <end position="153"/>
    </location>
</feature>
<evidence type="ECO:0000256" key="2">
    <source>
        <dbReference type="ARBA" id="ARBA00022729"/>
    </source>
</evidence>
<dbReference type="PROSITE" id="PS51352">
    <property type="entry name" value="THIOREDOXIN_2"/>
    <property type="match status" value="1"/>
</dbReference>
<dbReference type="SUPFAM" id="SSF52833">
    <property type="entry name" value="Thioredoxin-like"/>
    <property type="match status" value="1"/>
</dbReference>
<gene>
    <name evidence="5" type="primary">PDIA5</name>
    <name evidence="5" type="ORF">SO694_00112097</name>
</gene>